<keyword evidence="2" id="KW-1133">Transmembrane helix</keyword>
<evidence type="ECO:0000256" key="1">
    <source>
        <dbReference type="SAM" id="MobiDB-lite"/>
    </source>
</evidence>
<evidence type="ECO:0000256" key="2">
    <source>
        <dbReference type="SAM" id="Phobius"/>
    </source>
</evidence>
<feature type="transmembrane region" description="Helical" evidence="2">
    <location>
        <begin position="6"/>
        <end position="22"/>
    </location>
</feature>
<protein>
    <submittedName>
        <fullName evidence="3">Uncharacterized protein</fullName>
    </submittedName>
</protein>
<dbReference type="AlphaFoldDB" id="A0A0F4YM05"/>
<reference evidence="3 4" key="1">
    <citation type="submission" date="2015-04" db="EMBL/GenBank/DDBJ databases">
        <authorList>
            <person name="Heijne W.H."/>
            <person name="Fedorova N.D."/>
            <person name="Nierman W.C."/>
            <person name="Vollebregt A.W."/>
            <person name="Zhao Z."/>
            <person name="Wu L."/>
            <person name="Kumar M."/>
            <person name="Stam H."/>
            <person name="van den Berg M.A."/>
            <person name="Pel H.J."/>
        </authorList>
    </citation>
    <scope>NUCLEOTIDE SEQUENCE [LARGE SCALE GENOMIC DNA]</scope>
    <source>
        <strain evidence="3 4">CBS 393.64</strain>
    </source>
</reference>
<proteinExistence type="predicted"/>
<dbReference type="GeneID" id="25319412"/>
<dbReference type="RefSeq" id="XP_013325508.1">
    <property type="nucleotide sequence ID" value="XM_013470054.1"/>
</dbReference>
<keyword evidence="2" id="KW-0812">Transmembrane</keyword>
<accession>A0A0F4YM05</accession>
<dbReference type="Proteomes" id="UP000053958">
    <property type="component" value="Unassembled WGS sequence"/>
</dbReference>
<comment type="caution">
    <text evidence="3">The sequence shown here is derived from an EMBL/GenBank/DDBJ whole genome shotgun (WGS) entry which is preliminary data.</text>
</comment>
<gene>
    <name evidence="3" type="ORF">T310_7136</name>
</gene>
<keyword evidence="4" id="KW-1185">Reference proteome</keyword>
<feature type="region of interest" description="Disordered" evidence="1">
    <location>
        <begin position="33"/>
        <end position="55"/>
    </location>
</feature>
<organism evidence="3 4">
    <name type="scientific">Rasamsonia emersonii (strain ATCC 16479 / CBS 393.64 / IMI 116815)</name>
    <dbReference type="NCBI Taxonomy" id="1408163"/>
    <lineage>
        <taxon>Eukaryota</taxon>
        <taxon>Fungi</taxon>
        <taxon>Dikarya</taxon>
        <taxon>Ascomycota</taxon>
        <taxon>Pezizomycotina</taxon>
        <taxon>Eurotiomycetes</taxon>
        <taxon>Eurotiomycetidae</taxon>
        <taxon>Eurotiales</taxon>
        <taxon>Trichocomaceae</taxon>
        <taxon>Rasamsonia</taxon>
    </lineage>
</organism>
<evidence type="ECO:0000313" key="3">
    <source>
        <dbReference type="EMBL" id="KKA18896.1"/>
    </source>
</evidence>
<evidence type="ECO:0000313" key="4">
    <source>
        <dbReference type="Proteomes" id="UP000053958"/>
    </source>
</evidence>
<sequence>MPRNTLSGWFIFVILIGELTLWRCPSPLIGLSPDPRGQESQAARGHPGDSPDFVLPSPGNMAELNDSVAVEHSGSMAMYPLRWIITGARCRTVLSASPVKIELQMRGFLAEIDDTRNVSHPVLDRLLKPRSGAVAHWLRWPGTGKGSPIDCCPPTSPYDRVQNLPSHGQRCSLRKKAERRLQEQPLAETSWSRSPTRVIRAAASRGADRSPVLRDSLALRTPFRKHPQPPRVAPILPVWESWVDRLRAYSVMP</sequence>
<name>A0A0F4YM05_RASE3</name>
<keyword evidence="2" id="KW-0472">Membrane</keyword>
<dbReference type="EMBL" id="LASV01000404">
    <property type="protein sequence ID" value="KKA18896.1"/>
    <property type="molecule type" value="Genomic_DNA"/>
</dbReference>